<sequence length="95" mass="10039">MRFLPAFDNTLLGYGDRSRIVDDAHRGLSVAGERAVLVDGRVAATWALGAGTVVVTPLRRFSRADRAAVAEEGRELAAFLSGGAHHRVRVAASPG</sequence>
<evidence type="ECO:0000313" key="1">
    <source>
        <dbReference type="EMBL" id="GAA5142367.1"/>
    </source>
</evidence>
<keyword evidence="2" id="KW-1185">Reference proteome</keyword>
<dbReference type="Pfam" id="PF06224">
    <property type="entry name" value="AlkZ-like"/>
    <property type="match status" value="1"/>
</dbReference>
<protein>
    <recommendedName>
        <fullName evidence="3">Winged helix DNA-binding protein</fullName>
    </recommendedName>
</protein>
<dbReference type="InterPro" id="IPR009351">
    <property type="entry name" value="AlkZ-like"/>
</dbReference>
<evidence type="ECO:0008006" key="3">
    <source>
        <dbReference type="Google" id="ProtNLM"/>
    </source>
</evidence>
<dbReference type="PANTHER" id="PTHR38479:SF2">
    <property type="entry name" value="WINGED HELIX DNA-BINDING DOMAIN-CONTAINING PROTEIN"/>
    <property type="match status" value="1"/>
</dbReference>
<dbReference type="EMBL" id="BAABJO010000060">
    <property type="protein sequence ID" value="GAA5142367.1"/>
    <property type="molecule type" value="Genomic_DNA"/>
</dbReference>
<comment type="caution">
    <text evidence="1">The sequence shown here is derived from an EMBL/GenBank/DDBJ whole genome shotgun (WGS) entry which is preliminary data.</text>
</comment>
<name>A0ABP9PEN4_9PSEU</name>
<organism evidence="1 2">
    <name type="scientific">Pseudonocardia adelaidensis</name>
    <dbReference type="NCBI Taxonomy" id="648754"/>
    <lineage>
        <taxon>Bacteria</taxon>
        <taxon>Bacillati</taxon>
        <taxon>Actinomycetota</taxon>
        <taxon>Actinomycetes</taxon>
        <taxon>Pseudonocardiales</taxon>
        <taxon>Pseudonocardiaceae</taxon>
        <taxon>Pseudonocardia</taxon>
    </lineage>
</organism>
<reference evidence="2" key="1">
    <citation type="journal article" date="2019" name="Int. J. Syst. Evol. Microbiol.">
        <title>The Global Catalogue of Microorganisms (GCM) 10K type strain sequencing project: providing services to taxonomists for standard genome sequencing and annotation.</title>
        <authorList>
            <consortium name="The Broad Institute Genomics Platform"/>
            <consortium name="The Broad Institute Genome Sequencing Center for Infectious Disease"/>
            <person name="Wu L."/>
            <person name="Ma J."/>
        </authorList>
    </citation>
    <scope>NUCLEOTIDE SEQUENCE [LARGE SCALE GENOMIC DNA]</scope>
    <source>
        <strain evidence="2">JCM 18302</strain>
    </source>
</reference>
<evidence type="ECO:0000313" key="2">
    <source>
        <dbReference type="Proteomes" id="UP001500804"/>
    </source>
</evidence>
<accession>A0ABP9PEN4</accession>
<dbReference type="PANTHER" id="PTHR38479">
    <property type="entry name" value="LMO0824 PROTEIN"/>
    <property type="match status" value="1"/>
</dbReference>
<dbReference type="Proteomes" id="UP001500804">
    <property type="component" value="Unassembled WGS sequence"/>
</dbReference>
<gene>
    <name evidence="1" type="ORF">GCM10023320_82530</name>
</gene>
<proteinExistence type="predicted"/>